<dbReference type="Proteomes" id="UP000242715">
    <property type="component" value="Unassembled WGS sequence"/>
</dbReference>
<organism evidence="1 2">
    <name type="scientific">Trifolium subterraneum</name>
    <name type="common">Subterranean clover</name>
    <dbReference type="NCBI Taxonomy" id="3900"/>
    <lineage>
        <taxon>Eukaryota</taxon>
        <taxon>Viridiplantae</taxon>
        <taxon>Streptophyta</taxon>
        <taxon>Embryophyta</taxon>
        <taxon>Tracheophyta</taxon>
        <taxon>Spermatophyta</taxon>
        <taxon>Magnoliopsida</taxon>
        <taxon>eudicotyledons</taxon>
        <taxon>Gunneridae</taxon>
        <taxon>Pentapetalae</taxon>
        <taxon>rosids</taxon>
        <taxon>fabids</taxon>
        <taxon>Fabales</taxon>
        <taxon>Fabaceae</taxon>
        <taxon>Papilionoideae</taxon>
        <taxon>50 kb inversion clade</taxon>
        <taxon>NPAAA clade</taxon>
        <taxon>Hologalegina</taxon>
        <taxon>IRL clade</taxon>
        <taxon>Trifolieae</taxon>
        <taxon>Trifolium</taxon>
    </lineage>
</organism>
<reference evidence="2" key="1">
    <citation type="journal article" date="2017" name="Front. Plant Sci.">
        <title>Climate Clever Clovers: New Paradigm to Reduce the Environmental Footprint of Ruminants by Breeding Low Methanogenic Forages Utilizing Haplotype Variation.</title>
        <authorList>
            <person name="Kaur P."/>
            <person name="Appels R."/>
            <person name="Bayer P.E."/>
            <person name="Keeble-Gagnere G."/>
            <person name="Wang J."/>
            <person name="Hirakawa H."/>
            <person name="Shirasawa K."/>
            <person name="Vercoe P."/>
            <person name="Stefanova K."/>
            <person name="Durmic Z."/>
            <person name="Nichols P."/>
            <person name="Revell C."/>
            <person name="Isobe S.N."/>
            <person name="Edwards D."/>
            <person name="Erskine W."/>
        </authorList>
    </citation>
    <scope>NUCLEOTIDE SEQUENCE [LARGE SCALE GENOMIC DNA]</scope>
    <source>
        <strain evidence="2">cv. Daliak</strain>
    </source>
</reference>
<name>A0A2Z6N8S6_TRISU</name>
<sequence>MFDQERRKHRQCVQIARDLFTDPQTTNVERLGAFLIASLTCTYPWNFLDMDVNLDLEAVERFSRMMRENQLCEDTFNEVQPFPTNPTCPSCLHIGGFVVPSSKMLEVLAKVQELLMNGDYKSSKIIILHNDNDVIHDYLDVALKGFDVPFFSYGEESDDNSVRIFIQSDTRIILMPIGALTENNRFYFPPNSHLLVTFGVQIDRKNFILNHIQTYGSEDTLFSKKFVAKNSLEEVITSTGAHYSMDEMLTMASLLPDE</sequence>
<keyword evidence="2" id="KW-1185">Reference proteome</keyword>
<gene>
    <name evidence="1" type="ORF">TSUD_389510</name>
</gene>
<evidence type="ECO:0000313" key="2">
    <source>
        <dbReference type="Proteomes" id="UP000242715"/>
    </source>
</evidence>
<dbReference type="OrthoDB" id="10442809at2759"/>
<evidence type="ECO:0000313" key="1">
    <source>
        <dbReference type="EMBL" id="GAU40101.1"/>
    </source>
</evidence>
<proteinExistence type="predicted"/>
<accession>A0A2Z6N8S6</accession>
<dbReference type="EMBL" id="DF973790">
    <property type="protein sequence ID" value="GAU40101.1"/>
    <property type="molecule type" value="Genomic_DNA"/>
</dbReference>
<dbReference type="AlphaFoldDB" id="A0A2Z6N8S6"/>
<protein>
    <submittedName>
        <fullName evidence="1">Uncharacterized protein</fullName>
    </submittedName>
</protein>